<dbReference type="PATRIC" id="fig|378806.16.peg.8958"/>
<dbReference type="Proteomes" id="UP000032702">
    <property type="component" value="Unassembled WGS sequence"/>
</dbReference>
<accession>Q09CQ0</accession>
<name>Q09CQ0_STIAD</name>
<comment type="caution">
    <text evidence="1">The sequence shown here is derived from an EMBL/GenBank/DDBJ whole genome shotgun (WGS) entry which is preliminary data.</text>
</comment>
<reference evidence="1 2" key="1">
    <citation type="submission" date="2006-04" db="EMBL/GenBank/DDBJ databases">
        <authorList>
            <person name="Nierman W.C."/>
        </authorList>
    </citation>
    <scope>NUCLEOTIDE SEQUENCE [LARGE SCALE GENOMIC DNA]</scope>
    <source>
        <strain evidence="1 2">DW4/3-1</strain>
    </source>
</reference>
<dbReference type="EMBL" id="AAMD01000005">
    <property type="protein sequence ID" value="EAU69595.1"/>
    <property type="molecule type" value="Genomic_DNA"/>
</dbReference>
<organism evidence="1 2">
    <name type="scientific">Stigmatella aurantiaca (strain DW4/3-1)</name>
    <dbReference type="NCBI Taxonomy" id="378806"/>
    <lineage>
        <taxon>Bacteria</taxon>
        <taxon>Pseudomonadati</taxon>
        <taxon>Myxococcota</taxon>
        <taxon>Myxococcia</taxon>
        <taxon>Myxococcales</taxon>
        <taxon>Cystobacterineae</taxon>
        <taxon>Archangiaceae</taxon>
        <taxon>Stigmatella</taxon>
    </lineage>
</organism>
<gene>
    <name evidence="1" type="ORF">STIAU_2076</name>
</gene>
<evidence type="ECO:0000313" key="1">
    <source>
        <dbReference type="EMBL" id="EAU69595.1"/>
    </source>
</evidence>
<sequence length="246" mass="26038">MLRSEMGTQKVMIKNIVSTVTALASMSLLLSGCDQPSAGCIVQDSSSWYAKYDRKPGQNIPAACDPLIPKGEPVGVFKYVDPDVADSAVLSLRPNALASRATRDPTVNVPAQGVYPQTAIANLDSEATSDDLCGTSNWSDASVDAAATQTAAATQISYKYSNVRVVARADAPGTQMGGDITYTRTQDGLTCTVELEMKAMWPAIPCDPEDANSCSPEHNISPVYAAVCDPDLEFCVPAKAFPSYAE</sequence>
<evidence type="ECO:0000313" key="2">
    <source>
        <dbReference type="Proteomes" id="UP000032702"/>
    </source>
</evidence>
<dbReference type="PROSITE" id="PS51257">
    <property type="entry name" value="PROKAR_LIPOPROTEIN"/>
    <property type="match status" value="1"/>
</dbReference>
<dbReference type="AlphaFoldDB" id="Q09CQ0"/>
<proteinExistence type="predicted"/>
<protein>
    <submittedName>
        <fullName evidence="1">MlpA</fullName>
    </submittedName>
</protein>